<evidence type="ECO:0000313" key="7">
    <source>
        <dbReference type="Proteomes" id="UP001596472"/>
    </source>
</evidence>
<dbReference type="Pfam" id="PF00370">
    <property type="entry name" value="FGGY_N"/>
    <property type="match status" value="1"/>
</dbReference>
<dbReference type="InterPro" id="IPR000577">
    <property type="entry name" value="Carb_kinase_FGGY"/>
</dbReference>
<dbReference type="InterPro" id="IPR043129">
    <property type="entry name" value="ATPase_NBD"/>
</dbReference>
<evidence type="ECO:0000256" key="3">
    <source>
        <dbReference type="ARBA" id="ARBA00022777"/>
    </source>
</evidence>
<reference evidence="7" key="1">
    <citation type="journal article" date="2019" name="Int. J. Syst. Evol. Microbiol.">
        <title>The Global Catalogue of Microorganisms (GCM) 10K type strain sequencing project: providing services to taxonomists for standard genome sequencing and annotation.</title>
        <authorList>
            <consortium name="The Broad Institute Genomics Platform"/>
            <consortium name="The Broad Institute Genome Sequencing Center for Infectious Disease"/>
            <person name="Wu L."/>
            <person name="Ma J."/>
        </authorList>
    </citation>
    <scope>NUCLEOTIDE SEQUENCE [LARGE SCALE GENOMIC DNA]</scope>
    <source>
        <strain evidence="7">CGMCC 4.1467</strain>
    </source>
</reference>
<dbReference type="Pfam" id="PF02782">
    <property type="entry name" value="FGGY_C"/>
    <property type="match status" value="1"/>
</dbReference>
<dbReference type="CDD" id="cd07776">
    <property type="entry name" value="ASKHA_NBD_FGGY_SpXK-like"/>
    <property type="match status" value="1"/>
</dbReference>
<dbReference type="PANTHER" id="PTHR10196">
    <property type="entry name" value="SUGAR KINASE"/>
    <property type="match status" value="1"/>
</dbReference>
<feature type="domain" description="Carbohydrate kinase FGGY N-terminal" evidence="4">
    <location>
        <begin position="133"/>
        <end position="286"/>
    </location>
</feature>
<dbReference type="InterPro" id="IPR018484">
    <property type="entry name" value="FGGY_N"/>
</dbReference>
<dbReference type="EC" id="2.7.1.17" evidence="6"/>
<evidence type="ECO:0000259" key="5">
    <source>
        <dbReference type="Pfam" id="PF02782"/>
    </source>
</evidence>
<dbReference type="EMBL" id="JBHTBS010000003">
    <property type="protein sequence ID" value="MFC7337183.1"/>
    <property type="molecule type" value="Genomic_DNA"/>
</dbReference>
<sequence>MKRESPGMFLGLDSSTQSLSALVIDPASGSVVHETSINFGADLPAYQSPSGFIPGGADGEVHADPLMWIEAIDLLFSRVAESFDLSQITALAASGQQHGSVYFDNTLVQRLSTLAPEKSLKEQLAPALTRATAPIWMDTASGPECAEIAAAVGGNEEVCKLSGSIAIERFTGPQIRRFFKQDPEAYENTGTIHLVSSLIGSIMAGKSIDIDHGDGAGMNLLNVHTLSWDPDLLEATAPNLRDKLPRAKPSASITGKISNYFVDKYGFSSNCDVALSTGDNPSSLVGMGATEPGTFVISLGTSDTFFAAMSNAVTDPQGFGHVFGNPAGGFMSLICFRNGSLSREALRDELGLGWDDFDVAGLAKTPAGNEGRVMLPFYGPEITPRRDFSAPVRNFPVDAPAEVQVRALLEGQFLNMRLHSAWLGEQPTLIRLTGGASQNNGIAQLIADIFQAPVERFAVANGAALGAALRAAHACGQNLADLNTQFCQPAADSRIEPDTSKKETYAESLETYKQLLTA</sequence>
<dbReference type="GO" id="GO:0004856">
    <property type="term" value="F:D-xylulokinase activity"/>
    <property type="evidence" value="ECO:0007669"/>
    <property type="project" value="UniProtKB-EC"/>
</dbReference>
<evidence type="ECO:0000313" key="6">
    <source>
        <dbReference type="EMBL" id="MFC7337183.1"/>
    </source>
</evidence>
<dbReference type="Proteomes" id="UP001596472">
    <property type="component" value="Unassembled WGS sequence"/>
</dbReference>
<dbReference type="InterPro" id="IPR042024">
    <property type="entry name" value="D-XK_euk"/>
</dbReference>
<dbReference type="InterPro" id="IPR018485">
    <property type="entry name" value="FGGY_C"/>
</dbReference>
<comment type="similarity">
    <text evidence="1">Belongs to the FGGY kinase family.</text>
</comment>
<dbReference type="PIRSF" id="PIRSF000538">
    <property type="entry name" value="GlpK"/>
    <property type="match status" value="1"/>
</dbReference>
<dbReference type="SUPFAM" id="SSF53067">
    <property type="entry name" value="Actin-like ATPase domain"/>
    <property type="match status" value="2"/>
</dbReference>
<dbReference type="RefSeq" id="WP_379711267.1">
    <property type="nucleotide sequence ID" value="NZ_JBHTBS010000003.1"/>
</dbReference>
<proteinExistence type="inferred from homology"/>
<protein>
    <submittedName>
        <fullName evidence="6">Xylulokinase</fullName>
        <ecNumber evidence="6">2.7.1.17</ecNumber>
    </submittedName>
</protein>
<keyword evidence="7" id="KW-1185">Reference proteome</keyword>
<name>A0ABW2L7A6_9BACT</name>
<keyword evidence="3" id="KW-0418">Kinase</keyword>
<keyword evidence="2 6" id="KW-0808">Transferase</keyword>
<feature type="domain" description="Carbohydrate kinase FGGY C-terminal" evidence="5">
    <location>
        <begin position="296"/>
        <end position="475"/>
    </location>
</feature>
<dbReference type="PANTHER" id="PTHR10196:SF57">
    <property type="entry name" value="XYLULOSE KINASE"/>
    <property type="match status" value="1"/>
</dbReference>
<gene>
    <name evidence="6" type="ORF">ACFQY0_08340</name>
</gene>
<dbReference type="Gene3D" id="3.30.420.40">
    <property type="match status" value="2"/>
</dbReference>
<organism evidence="6 7">
    <name type="scientific">Haloferula chungangensis</name>
    <dbReference type="NCBI Taxonomy" id="1048331"/>
    <lineage>
        <taxon>Bacteria</taxon>
        <taxon>Pseudomonadati</taxon>
        <taxon>Verrucomicrobiota</taxon>
        <taxon>Verrucomicrobiia</taxon>
        <taxon>Verrucomicrobiales</taxon>
        <taxon>Verrucomicrobiaceae</taxon>
        <taxon>Haloferula</taxon>
    </lineage>
</organism>
<comment type="caution">
    <text evidence="6">The sequence shown here is derived from an EMBL/GenBank/DDBJ whole genome shotgun (WGS) entry which is preliminary data.</text>
</comment>
<accession>A0ABW2L7A6</accession>
<evidence type="ECO:0000256" key="1">
    <source>
        <dbReference type="ARBA" id="ARBA00009156"/>
    </source>
</evidence>
<evidence type="ECO:0000259" key="4">
    <source>
        <dbReference type="Pfam" id="PF00370"/>
    </source>
</evidence>
<evidence type="ECO:0000256" key="2">
    <source>
        <dbReference type="ARBA" id="ARBA00022679"/>
    </source>
</evidence>